<reference evidence="2" key="1">
    <citation type="submission" date="2022-07" db="EMBL/GenBank/DDBJ databases">
        <title>Phylogenomic reconstructions and comparative analyses of Kickxellomycotina fungi.</title>
        <authorList>
            <person name="Reynolds N.K."/>
            <person name="Stajich J.E."/>
            <person name="Barry K."/>
            <person name="Grigoriev I.V."/>
            <person name="Crous P."/>
            <person name="Smith M.E."/>
        </authorList>
    </citation>
    <scope>NUCLEOTIDE SEQUENCE</scope>
    <source>
        <strain evidence="2">NRRL 1566</strain>
    </source>
</reference>
<proteinExistence type="predicted"/>
<accession>A0A9W8IAT2</accession>
<feature type="compositionally biased region" description="Basic and acidic residues" evidence="1">
    <location>
        <begin position="1"/>
        <end position="14"/>
    </location>
</feature>
<evidence type="ECO:0000313" key="2">
    <source>
        <dbReference type="EMBL" id="KAJ2846298.1"/>
    </source>
</evidence>
<dbReference type="OrthoDB" id="3366990at2759"/>
<organism evidence="2 3">
    <name type="scientific">Coemansia brasiliensis</name>
    <dbReference type="NCBI Taxonomy" id="2650707"/>
    <lineage>
        <taxon>Eukaryota</taxon>
        <taxon>Fungi</taxon>
        <taxon>Fungi incertae sedis</taxon>
        <taxon>Zoopagomycota</taxon>
        <taxon>Kickxellomycotina</taxon>
        <taxon>Kickxellomycetes</taxon>
        <taxon>Kickxellales</taxon>
        <taxon>Kickxellaceae</taxon>
        <taxon>Coemansia</taxon>
    </lineage>
</organism>
<dbReference type="Proteomes" id="UP001139887">
    <property type="component" value="Unassembled WGS sequence"/>
</dbReference>
<sequence>MGTISKTRETDGAQEKSAATAQDSIVTASGEDLEGPADDIDVSSNDTSDSDLEASSGGKGEAGSEGDSSDDDSSSSGESSSNSSDSSDSDEDSNDEGSSSEVDSSSDDSDSSYKKSSSKAEELAANERQLGLGRGMLSQTPLALGTQICGEPLDSDSTPFAETAPDLDTNGAGLLPAFSQGDQSDLFSQALMRMPQDDQIYFVGPGTAADLMILDYLSQRVLDEVDVLERLLEDSSTALDDNASAEDVDQVFQRLDSLAREHTLMRRNHFSSELFLTNEQRPADEADVVQWAVALHRINLATFALLIFRPQLTVIESVGKNMPNREWLLASLGFEEASNGFFAHIVPANRCDADAIGLLVDMQTQQWLMAATNESHLQSMVADARRASDTTIYNLLGIDAEENKHAGKIAAATYRTEIGRRLNKISG</sequence>
<feature type="compositionally biased region" description="Acidic residues" evidence="1">
    <location>
        <begin position="31"/>
        <end position="41"/>
    </location>
</feature>
<feature type="non-terminal residue" evidence="2">
    <location>
        <position position="427"/>
    </location>
</feature>
<evidence type="ECO:0000256" key="1">
    <source>
        <dbReference type="SAM" id="MobiDB-lite"/>
    </source>
</evidence>
<feature type="region of interest" description="Disordered" evidence="1">
    <location>
        <begin position="1"/>
        <end position="122"/>
    </location>
</feature>
<dbReference type="EMBL" id="JANBUW010000575">
    <property type="protein sequence ID" value="KAJ2846298.1"/>
    <property type="molecule type" value="Genomic_DNA"/>
</dbReference>
<evidence type="ECO:0000313" key="3">
    <source>
        <dbReference type="Proteomes" id="UP001139887"/>
    </source>
</evidence>
<comment type="caution">
    <text evidence="2">The sequence shown here is derived from an EMBL/GenBank/DDBJ whole genome shotgun (WGS) entry which is preliminary data.</text>
</comment>
<feature type="compositionally biased region" description="Polar residues" evidence="1">
    <location>
        <begin position="17"/>
        <end position="27"/>
    </location>
</feature>
<feature type="compositionally biased region" description="Low complexity" evidence="1">
    <location>
        <begin position="74"/>
        <end position="86"/>
    </location>
</feature>
<dbReference type="AlphaFoldDB" id="A0A9W8IAT2"/>
<protein>
    <submittedName>
        <fullName evidence="2">Uncharacterized protein</fullName>
    </submittedName>
</protein>
<keyword evidence="3" id="KW-1185">Reference proteome</keyword>
<gene>
    <name evidence="2" type="ORF">IWW36_004417</name>
</gene>
<name>A0A9W8IAT2_9FUNG</name>